<feature type="compositionally biased region" description="Polar residues" evidence="1">
    <location>
        <begin position="1"/>
        <end position="21"/>
    </location>
</feature>
<feature type="compositionally biased region" description="Low complexity" evidence="1">
    <location>
        <begin position="140"/>
        <end position="157"/>
    </location>
</feature>
<organism evidence="2">
    <name type="scientific">Arion vulgaris</name>
    <dbReference type="NCBI Taxonomy" id="1028688"/>
    <lineage>
        <taxon>Eukaryota</taxon>
        <taxon>Metazoa</taxon>
        <taxon>Spiralia</taxon>
        <taxon>Lophotrochozoa</taxon>
        <taxon>Mollusca</taxon>
        <taxon>Gastropoda</taxon>
        <taxon>Heterobranchia</taxon>
        <taxon>Euthyneura</taxon>
        <taxon>Panpulmonata</taxon>
        <taxon>Eupulmonata</taxon>
        <taxon>Stylommatophora</taxon>
        <taxon>Helicina</taxon>
        <taxon>Arionoidea</taxon>
        <taxon>Arionidae</taxon>
        <taxon>Arion</taxon>
    </lineage>
</organism>
<proteinExistence type="predicted"/>
<feature type="non-terminal residue" evidence="2">
    <location>
        <position position="1"/>
    </location>
</feature>
<feature type="compositionally biased region" description="Polar residues" evidence="1">
    <location>
        <begin position="66"/>
        <end position="76"/>
    </location>
</feature>
<feature type="compositionally biased region" description="Polar residues" evidence="1">
    <location>
        <begin position="90"/>
        <end position="116"/>
    </location>
</feature>
<accession>A0A0B6Z2U7</accession>
<gene>
    <name evidence="2" type="primary">ORF43889</name>
</gene>
<feature type="region of interest" description="Disordered" evidence="1">
    <location>
        <begin position="1"/>
        <end position="190"/>
    </location>
</feature>
<evidence type="ECO:0000256" key="1">
    <source>
        <dbReference type="SAM" id="MobiDB-lite"/>
    </source>
</evidence>
<name>A0A0B6Z2U7_9EUPU</name>
<reference evidence="2" key="1">
    <citation type="submission" date="2014-12" db="EMBL/GenBank/DDBJ databases">
        <title>Insight into the proteome of Arion vulgaris.</title>
        <authorList>
            <person name="Aradska J."/>
            <person name="Bulat T."/>
            <person name="Smidak R."/>
            <person name="Sarate P."/>
            <person name="Gangsoo J."/>
            <person name="Sialana F."/>
            <person name="Bilban M."/>
            <person name="Lubec G."/>
        </authorList>
    </citation>
    <scope>NUCLEOTIDE SEQUENCE</scope>
    <source>
        <tissue evidence="2">Skin</tissue>
    </source>
</reference>
<evidence type="ECO:0000313" key="2">
    <source>
        <dbReference type="EMBL" id="CEK61995.1"/>
    </source>
</evidence>
<feature type="compositionally biased region" description="Low complexity" evidence="1">
    <location>
        <begin position="117"/>
        <end position="128"/>
    </location>
</feature>
<feature type="compositionally biased region" description="Low complexity" evidence="1">
    <location>
        <begin position="29"/>
        <end position="42"/>
    </location>
</feature>
<dbReference type="EMBL" id="HACG01015130">
    <property type="protein sequence ID" value="CEK61995.1"/>
    <property type="molecule type" value="Transcribed_RNA"/>
</dbReference>
<feature type="compositionally biased region" description="Polar residues" evidence="1">
    <location>
        <begin position="43"/>
        <end position="53"/>
    </location>
</feature>
<sequence length="190" mass="20312">PITSQPPVIHSSLGTSQNMRSAHQFLPQSSKSSTMSKGTMNSQSYVRSESGRTLNPGFSLDRRVSDSSQSVLPNLRQSSQIVKSSSPKSNQISAGNHATTTQRFSTSLKTPETMNVISPTPSSSTPIIHGRTKHILNLRSSEVNSSLSSSSSGSSLQKRSDSLSDVQDVGNKDLPLDQLSMLKVNPVSPS</sequence>
<protein>
    <submittedName>
        <fullName evidence="2">Uncharacterized protein</fullName>
    </submittedName>
</protein>
<feature type="compositionally biased region" description="Low complexity" evidence="1">
    <location>
        <begin position="77"/>
        <end position="89"/>
    </location>
</feature>
<dbReference type="AlphaFoldDB" id="A0A0B6Z2U7"/>